<organism evidence="2 3">
    <name type="scientific">Ligilactobacillus salivarius str. Ren</name>
    <dbReference type="NCBI Taxonomy" id="1194971"/>
    <lineage>
        <taxon>Bacteria</taxon>
        <taxon>Bacillati</taxon>
        <taxon>Bacillota</taxon>
        <taxon>Bacilli</taxon>
        <taxon>Lactobacillales</taxon>
        <taxon>Lactobacillaceae</taxon>
        <taxon>Ligilactobacillus</taxon>
    </lineage>
</organism>
<gene>
    <name evidence="2" type="ORF">LsR_00253</name>
</gene>
<dbReference type="Proteomes" id="UP000035027">
    <property type="component" value="Chromosome"/>
</dbReference>
<dbReference type="PROSITE" id="PS51257">
    <property type="entry name" value="PROKAR_LIPOPROTEIN"/>
    <property type="match status" value="1"/>
</dbReference>
<feature type="transmembrane region" description="Helical" evidence="1">
    <location>
        <begin position="50"/>
        <end position="70"/>
    </location>
</feature>
<dbReference type="EMBL" id="CP011403">
    <property type="protein sequence ID" value="AKI03804.1"/>
    <property type="molecule type" value="Genomic_DNA"/>
</dbReference>
<evidence type="ECO:0000256" key="1">
    <source>
        <dbReference type="SAM" id="Phobius"/>
    </source>
</evidence>
<reference evidence="2 3" key="1">
    <citation type="submission" date="2015-05" db="EMBL/GenBank/DDBJ databases">
        <title>Complete genome sequence of Lactobacillus salivarius Ren, a probiotic strain with antitumor activity.</title>
        <authorList>
            <person name="Sun E."/>
            <person name="Zhao L."/>
            <person name="Liu S."/>
            <person name="Zhang M."/>
            <person name="Guo H."/>
            <person name="Ren F."/>
        </authorList>
    </citation>
    <scope>NUCLEOTIDE SEQUENCE [LARGE SCALE GENOMIC DNA]</scope>
    <source>
        <strain evidence="2 3">Ren</strain>
    </source>
</reference>
<sequence length="204" mass="24023">MNDEVYKLVYSMITILITSGCFGYINYNILEKLNVVVDRPNKETDKKQKIMIFTGINISLYWVLTTVLNYEITLSIMLILLFDVIGTILIIAPLIKLIDFLINKIRRTSGQSYTENRNTRDYIFNTNKIQTLFVFDFDNNLITCGYLDYQQSGDNNYFDLALMPLDHPENQYSFEYIVEEVSKHENSRTLVDFEKQIKIYILRD</sequence>
<protein>
    <submittedName>
        <fullName evidence="2">Putative lipoprotein</fullName>
    </submittedName>
</protein>
<evidence type="ECO:0000313" key="3">
    <source>
        <dbReference type="Proteomes" id="UP000035027"/>
    </source>
</evidence>
<feature type="transmembrane region" description="Helical" evidence="1">
    <location>
        <begin position="76"/>
        <end position="98"/>
    </location>
</feature>
<dbReference type="AlphaFoldDB" id="A0A0F7PX83"/>
<evidence type="ECO:0000313" key="2">
    <source>
        <dbReference type="EMBL" id="AKI03804.1"/>
    </source>
</evidence>
<keyword evidence="1" id="KW-0472">Membrane</keyword>
<name>A0A0F7PX83_9LACO</name>
<dbReference type="RefSeq" id="WP_225356560.1">
    <property type="nucleotide sequence ID" value="NZ_CP011403.1"/>
</dbReference>
<keyword evidence="1" id="KW-1133">Transmembrane helix</keyword>
<dbReference type="PATRIC" id="fig|1194971.3.peg.252"/>
<keyword evidence="1" id="KW-0812">Transmembrane</keyword>
<keyword evidence="2" id="KW-0449">Lipoprotein</keyword>
<feature type="transmembrane region" description="Helical" evidence="1">
    <location>
        <begin position="6"/>
        <end position="29"/>
    </location>
</feature>
<proteinExistence type="predicted"/>
<accession>A0A0F7PX83</accession>